<dbReference type="PROSITE" id="PS51318">
    <property type="entry name" value="TAT"/>
    <property type="match status" value="1"/>
</dbReference>
<keyword evidence="4" id="KW-1185">Reference proteome</keyword>
<evidence type="ECO:0000313" key="4">
    <source>
        <dbReference type="Proteomes" id="UP001589611"/>
    </source>
</evidence>
<dbReference type="Proteomes" id="UP001589611">
    <property type="component" value="Unassembled WGS sequence"/>
</dbReference>
<dbReference type="RefSeq" id="WP_344712604.1">
    <property type="nucleotide sequence ID" value="NZ_BAAAWH010000001.1"/>
</dbReference>
<dbReference type="EMBL" id="JBHMBE010000003">
    <property type="protein sequence ID" value="MFB9645980.1"/>
    <property type="molecule type" value="Genomic_DNA"/>
</dbReference>
<feature type="signal peptide" evidence="2">
    <location>
        <begin position="1"/>
        <end position="20"/>
    </location>
</feature>
<feature type="region of interest" description="Disordered" evidence="1">
    <location>
        <begin position="34"/>
        <end position="63"/>
    </location>
</feature>
<gene>
    <name evidence="3" type="ORF">ACFFPJ_09225</name>
</gene>
<proteinExistence type="predicted"/>
<reference evidence="3 4" key="1">
    <citation type="submission" date="2024-09" db="EMBL/GenBank/DDBJ databases">
        <authorList>
            <person name="Sun Q."/>
            <person name="Mori K."/>
        </authorList>
    </citation>
    <scope>NUCLEOTIDE SEQUENCE [LARGE SCALE GENOMIC DNA]</scope>
    <source>
        <strain evidence="3 4">JCM 1342</strain>
    </source>
</reference>
<name>A0ABV5T050_9MICO</name>
<accession>A0ABV5T050</accession>
<protein>
    <submittedName>
        <fullName evidence="3">Uncharacterized protein</fullName>
    </submittedName>
</protein>
<feature type="compositionally biased region" description="Low complexity" evidence="1">
    <location>
        <begin position="37"/>
        <end position="63"/>
    </location>
</feature>
<evidence type="ECO:0000313" key="3">
    <source>
        <dbReference type="EMBL" id="MFB9645980.1"/>
    </source>
</evidence>
<feature type="chain" id="PRO_5046201233" evidence="2">
    <location>
        <begin position="21"/>
        <end position="215"/>
    </location>
</feature>
<dbReference type="InterPro" id="IPR006311">
    <property type="entry name" value="TAT_signal"/>
</dbReference>
<dbReference type="PROSITE" id="PS51257">
    <property type="entry name" value="PROKAR_LIPOPROTEIN"/>
    <property type="match status" value="1"/>
</dbReference>
<sequence length="215" mass="21781">MSTASSRRPVLMRTAAGAAAAIALCLGLVGCQPEPSPTATPGASPSTSPSAPAPTSSPTEPAAAGDAIELPTACEQIYSATMLATLQQQAPLNDPGVTMTSTQVVGALEILTSGIPTIRCSWGAPSETGLATNVSLVDAAQSAAVVDALANSGFACEPSGDGTICRYTQTMIDLDDNQVELTETHVLRGNGWVSTATINFAPEGYTEDIVATLWG</sequence>
<keyword evidence="2" id="KW-0732">Signal</keyword>
<comment type="caution">
    <text evidence="3">The sequence shown here is derived from an EMBL/GenBank/DDBJ whole genome shotgun (WGS) entry which is preliminary data.</text>
</comment>
<organism evidence="3 4">
    <name type="scientific">Microbacterium terregens</name>
    <dbReference type="NCBI Taxonomy" id="69363"/>
    <lineage>
        <taxon>Bacteria</taxon>
        <taxon>Bacillati</taxon>
        <taxon>Actinomycetota</taxon>
        <taxon>Actinomycetes</taxon>
        <taxon>Micrococcales</taxon>
        <taxon>Microbacteriaceae</taxon>
        <taxon>Microbacterium</taxon>
    </lineage>
</organism>
<evidence type="ECO:0000256" key="2">
    <source>
        <dbReference type="SAM" id="SignalP"/>
    </source>
</evidence>
<evidence type="ECO:0000256" key="1">
    <source>
        <dbReference type="SAM" id="MobiDB-lite"/>
    </source>
</evidence>